<proteinExistence type="predicted"/>
<accession>A0A9W6CC96</accession>
<comment type="caution">
    <text evidence="2">The sequence shown here is derived from an EMBL/GenBank/DDBJ whole genome shotgun (WGS) entry which is preliminary data.</text>
</comment>
<reference evidence="2 3" key="1">
    <citation type="journal article" date="2023" name="Int. J. Syst. Evol. Microbiol.">
        <title>Sellimonas catena sp. nov., isolated from human faeces.</title>
        <authorList>
            <person name="Hisatomi A."/>
            <person name="Ohkuma M."/>
            <person name="Sakamoto M."/>
        </authorList>
    </citation>
    <scope>NUCLEOTIDE SEQUENCE [LARGE SCALE GENOMIC DNA]</scope>
    <source>
        <strain evidence="2 3">12EGH17</strain>
    </source>
</reference>
<feature type="transmembrane region" description="Helical" evidence="1">
    <location>
        <begin position="199"/>
        <end position="222"/>
    </location>
</feature>
<feature type="transmembrane region" description="Helical" evidence="1">
    <location>
        <begin position="102"/>
        <end position="122"/>
    </location>
</feature>
<keyword evidence="1" id="KW-0812">Transmembrane</keyword>
<keyword evidence="3" id="KW-1185">Reference proteome</keyword>
<dbReference type="EMBL" id="BSBO01000025">
    <property type="protein sequence ID" value="GLG05221.1"/>
    <property type="molecule type" value="Genomic_DNA"/>
</dbReference>
<feature type="transmembrane region" description="Helical" evidence="1">
    <location>
        <begin position="134"/>
        <end position="154"/>
    </location>
</feature>
<evidence type="ECO:0000256" key="1">
    <source>
        <dbReference type="SAM" id="Phobius"/>
    </source>
</evidence>
<name>A0A9W6CC96_9FIRM</name>
<gene>
    <name evidence="2" type="ORF">Selli1_23950</name>
</gene>
<evidence type="ECO:0000313" key="2">
    <source>
        <dbReference type="EMBL" id="GLG05221.1"/>
    </source>
</evidence>
<keyword evidence="1" id="KW-0472">Membrane</keyword>
<protein>
    <recommendedName>
        <fullName evidence="4">DUF1129 domain-containing protein</fullName>
    </recommendedName>
</protein>
<organism evidence="2 3">
    <name type="scientific">Sellimonas catena</name>
    <dbReference type="NCBI Taxonomy" id="2994035"/>
    <lineage>
        <taxon>Bacteria</taxon>
        <taxon>Bacillati</taxon>
        <taxon>Bacillota</taxon>
        <taxon>Clostridia</taxon>
        <taxon>Lachnospirales</taxon>
        <taxon>Lachnospiraceae</taxon>
        <taxon>Sellimonas</taxon>
    </lineage>
</organism>
<dbReference type="RefSeq" id="WP_281873113.1">
    <property type="nucleotide sequence ID" value="NZ_BSBO01000025.1"/>
</dbReference>
<sequence>MILKKLWENDLIKIRQENVNRISVLDGKMWDQLYPIVEYLDSYLDSSSLPLFEEEVIKKELIGMAEEALIEGITLEEKLGMPGQEFCDQILNSREKDDRRKIGEYLVEFAVHFVWFLTFFSIENIWTNQIELDMSTVILAVIGAAASLWIHDQIFIHPITDYRGKIAFRSKKSQALIILLVILCLIFADWLLWRMDIRISIPGGGRIFFAGMLVLSYLMLLVRKQYWNRRSKEYEWA</sequence>
<feature type="transmembrane region" description="Helical" evidence="1">
    <location>
        <begin position="175"/>
        <end position="193"/>
    </location>
</feature>
<evidence type="ECO:0008006" key="4">
    <source>
        <dbReference type="Google" id="ProtNLM"/>
    </source>
</evidence>
<dbReference type="AlphaFoldDB" id="A0A9W6CC96"/>
<keyword evidence="1" id="KW-1133">Transmembrane helix</keyword>
<evidence type="ECO:0000313" key="3">
    <source>
        <dbReference type="Proteomes" id="UP001145145"/>
    </source>
</evidence>
<dbReference type="SUPFAM" id="SSF158560">
    <property type="entry name" value="BH3980-like"/>
    <property type="match status" value="1"/>
</dbReference>
<dbReference type="Proteomes" id="UP001145145">
    <property type="component" value="Unassembled WGS sequence"/>
</dbReference>